<dbReference type="RefSeq" id="WP_275029291.1">
    <property type="nucleotide sequence ID" value="NZ_CP118615.1"/>
</dbReference>
<feature type="compositionally biased region" description="Low complexity" evidence="1">
    <location>
        <begin position="166"/>
        <end position="179"/>
    </location>
</feature>
<proteinExistence type="predicted"/>
<dbReference type="InterPro" id="IPR013766">
    <property type="entry name" value="Thioredoxin_domain"/>
</dbReference>
<feature type="region of interest" description="Disordered" evidence="1">
    <location>
        <begin position="166"/>
        <end position="202"/>
    </location>
</feature>
<gene>
    <name evidence="3" type="ORF">PVK37_20955</name>
</gene>
<dbReference type="InterPro" id="IPR036249">
    <property type="entry name" value="Thioredoxin-like_sf"/>
</dbReference>
<dbReference type="SUPFAM" id="SSF52833">
    <property type="entry name" value="Thioredoxin-like"/>
    <property type="match status" value="1"/>
</dbReference>
<accession>A0ABY7ZLT0</accession>
<evidence type="ECO:0000259" key="2">
    <source>
        <dbReference type="PROSITE" id="PS51352"/>
    </source>
</evidence>
<evidence type="ECO:0000313" key="3">
    <source>
        <dbReference type="EMBL" id="WDZ82934.1"/>
    </source>
</evidence>
<keyword evidence="4" id="KW-1185">Reference proteome</keyword>
<protein>
    <recommendedName>
        <fullName evidence="2">Thioredoxin domain-containing protein</fullName>
    </recommendedName>
</protein>
<evidence type="ECO:0000256" key="1">
    <source>
        <dbReference type="SAM" id="MobiDB-lite"/>
    </source>
</evidence>
<feature type="domain" description="Thioredoxin" evidence="2">
    <location>
        <begin position="46"/>
        <end position="168"/>
    </location>
</feature>
<organism evidence="3 4">
    <name type="scientific">Micromonospora cathayae</name>
    <dbReference type="NCBI Taxonomy" id="3028804"/>
    <lineage>
        <taxon>Bacteria</taxon>
        <taxon>Bacillati</taxon>
        <taxon>Actinomycetota</taxon>
        <taxon>Actinomycetes</taxon>
        <taxon>Micromonosporales</taxon>
        <taxon>Micromonosporaceae</taxon>
        <taxon>Micromonospora</taxon>
    </lineage>
</organism>
<dbReference type="Proteomes" id="UP001219605">
    <property type="component" value="Chromosome"/>
</dbReference>
<dbReference type="EMBL" id="CP118615">
    <property type="protein sequence ID" value="WDZ82934.1"/>
    <property type="molecule type" value="Genomic_DNA"/>
</dbReference>
<dbReference type="Gene3D" id="3.40.30.10">
    <property type="entry name" value="Glutaredoxin"/>
    <property type="match status" value="1"/>
</dbReference>
<reference evidence="3 4" key="1">
    <citation type="submission" date="2023-02" db="EMBL/GenBank/DDBJ databases">
        <authorList>
            <person name="Mo P."/>
        </authorList>
    </citation>
    <scope>NUCLEOTIDE SEQUENCE [LARGE SCALE GENOMIC DNA]</scope>
    <source>
        <strain evidence="3 4">HUAS 3</strain>
    </source>
</reference>
<sequence length="202" mass="20910">MSFQTSALILSWVAILLLALVVSGLVRQVHALSSGLAQRHPESVGLPPGTPAPDFARLAPAAPRGPLVLLFLDPDCGTCAEVLAELADHVDRAGLEFRVLYRDVAPARAAGLPVPVLAGQAELFDRYDALATPFATVVDRAGQVRHAEPVGSRTALRRLLDRFDPAPSGAGLGPAPSAARFDPDPSGATGPAVATHQPGGRA</sequence>
<name>A0ABY7ZLT0_9ACTN</name>
<dbReference type="PROSITE" id="PS51352">
    <property type="entry name" value="THIOREDOXIN_2"/>
    <property type="match status" value="1"/>
</dbReference>
<evidence type="ECO:0000313" key="4">
    <source>
        <dbReference type="Proteomes" id="UP001219605"/>
    </source>
</evidence>